<gene>
    <name evidence="1" type="ORF">SMD11_0538</name>
</gene>
<name>A0A1Z2KVX4_9ACTN</name>
<dbReference type="RefSeq" id="WP_087924858.1">
    <property type="nucleotide sequence ID" value="NZ_CP021744.1"/>
</dbReference>
<dbReference type="OrthoDB" id="4147066at2"/>
<accession>A0A1Z2KVX4</accession>
<reference evidence="1 2" key="1">
    <citation type="submission" date="2017-06" db="EMBL/GenBank/DDBJ databases">
        <title>Streptomyces albireticuli Genome sequencing and assembly.</title>
        <authorList>
            <person name="Wang Y."/>
            <person name="Du B."/>
            <person name="Ding Y."/>
            <person name="Liu H."/>
            <person name="Hou Q."/>
            <person name="Liu K."/>
            <person name="Yao L."/>
            <person name="Wang C."/>
        </authorList>
    </citation>
    <scope>NUCLEOTIDE SEQUENCE [LARGE SCALE GENOMIC DNA]</scope>
    <source>
        <strain evidence="1 2">MDJK11</strain>
    </source>
</reference>
<evidence type="ECO:0000313" key="2">
    <source>
        <dbReference type="Proteomes" id="UP000195755"/>
    </source>
</evidence>
<evidence type="ECO:0000313" key="1">
    <source>
        <dbReference type="EMBL" id="ARZ66204.1"/>
    </source>
</evidence>
<dbReference type="AlphaFoldDB" id="A0A1Z2KVX4"/>
<dbReference type="Proteomes" id="UP000195755">
    <property type="component" value="Chromosome"/>
</dbReference>
<dbReference type="EMBL" id="CP021744">
    <property type="protein sequence ID" value="ARZ66204.1"/>
    <property type="molecule type" value="Genomic_DNA"/>
</dbReference>
<sequence length="314" mass="32845">MNAPDIGKPLLDYALITEPFPLYAATTDAPPTTLHIVVSNGGGSTVFCREIVFSLPHGDLAQSLVDATSGDGDASAAGWTVTPLQKGVDLVVPEGDYANFVAKAPGDGAQVDASGITITLKNLHISKMPGTARVEVRETATLDAGHWPPSPGFVTLPVTKFPAPLIPVQAVCDFRADKLEVSSGSPVHLTWNGPSTLEYTILHGAGATPAGSQKDKTTDHEWNGTVTRDTAFVLQYVTGGTTHYLSTAVMVDNPTVNGLKIVGDEGLHVTKDAHVDGDLNVGRNAGITGTLAATEDITTHAHFIDPDGRPLRSN</sequence>
<proteinExistence type="predicted"/>
<organism evidence="1 2">
    <name type="scientific">Streptomyces albireticuli</name>
    <dbReference type="NCBI Taxonomy" id="1940"/>
    <lineage>
        <taxon>Bacteria</taxon>
        <taxon>Bacillati</taxon>
        <taxon>Actinomycetota</taxon>
        <taxon>Actinomycetes</taxon>
        <taxon>Kitasatosporales</taxon>
        <taxon>Streptomycetaceae</taxon>
        <taxon>Streptomyces</taxon>
    </lineage>
</organism>
<protein>
    <submittedName>
        <fullName evidence="1">Uncharacterized protein</fullName>
    </submittedName>
</protein>
<dbReference type="KEGG" id="salj:SMD11_0538"/>